<name>A0A7Y9ZHT3_9ACTN</name>
<dbReference type="Proteomes" id="UP000562045">
    <property type="component" value="Unassembled WGS sequence"/>
</dbReference>
<reference evidence="1 2" key="1">
    <citation type="submission" date="2020-07" db="EMBL/GenBank/DDBJ databases">
        <title>Sequencing the genomes of 1000 actinobacteria strains.</title>
        <authorList>
            <person name="Klenk H.-P."/>
        </authorList>
    </citation>
    <scope>NUCLEOTIDE SEQUENCE [LARGE SCALE GENOMIC DNA]</scope>
    <source>
        <strain evidence="1 2">DSM 15131</strain>
    </source>
</reference>
<evidence type="ECO:0000313" key="2">
    <source>
        <dbReference type="Proteomes" id="UP000562045"/>
    </source>
</evidence>
<dbReference type="AlphaFoldDB" id="A0A7Y9ZHT3"/>
<evidence type="ECO:0000313" key="1">
    <source>
        <dbReference type="EMBL" id="NYI44230.1"/>
    </source>
</evidence>
<dbReference type="EMBL" id="JACBZM010000001">
    <property type="protein sequence ID" value="NYI44230.1"/>
    <property type="molecule type" value="Genomic_DNA"/>
</dbReference>
<proteinExistence type="predicted"/>
<organism evidence="1 2">
    <name type="scientific">Nocardioides aromaticivorans</name>
    <dbReference type="NCBI Taxonomy" id="200618"/>
    <lineage>
        <taxon>Bacteria</taxon>
        <taxon>Bacillati</taxon>
        <taxon>Actinomycetota</taxon>
        <taxon>Actinomycetes</taxon>
        <taxon>Propionibacteriales</taxon>
        <taxon>Nocardioidaceae</taxon>
        <taxon>Nocardioides</taxon>
    </lineage>
</organism>
<gene>
    <name evidence="1" type="ORF">BJ993_001310</name>
</gene>
<protein>
    <submittedName>
        <fullName evidence="1">Uncharacterized protein</fullName>
    </submittedName>
</protein>
<dbReference type="RefSeq" id="WP_179648146.1">
    <property type="nucleotide sequence ID" value="NZ_JACBZM010000001.1"/>
</dbReference>
<accession>A0A7Y9ZHT3</accession>
<sequence length="152" mass="16008">MSVHRVVDHQLSLALPRHWPTRERPAPGIVLEARSPVVPASGLAPALVVRTVPLDDLPAPPAGVEVEDADEFELGGRRVGYERLGHAVGATEVVTDQWTWIVGDTAVVVAGTVARADYADYCDVFEDVAATVVLTPTGAGGPGSVRLAGARW</sequence>
<comment type="caution">
    <text evidence="1">The sequence shown here is derived from an EMBL/GenBank/DDBJ whole genome shotgun (WGS) entry which is preliminary data.</text>
</comment>